<evidence type="ECO:0000313" key="2">
    <source>
        <dbReference type="Proteomes" id="UP000754883"/>
    </source>
</evidence>
<name>A0A9N9UXY5_9HYPO</name>
<reference evidence="1 2" key="2">
    <citation type="submission" date="2021-10" db="EMBL/GenBank/DDBJ databases">
        <authorList>
            <person name="Piombo E."/>
        </authorList>
    </citation>
    <scope>NUCLEOTIDE SEQUENCE [LARGE SCALE GENOMIC DNA]</scope>
</reference>
<dbReference type="AlphaFoldDB" id="A0A9N9UXY5"/>
<gene>
    <name evidence="1" type="ORF">CBYS24578_00011534</name>
</gene>
<accession>A0A9N9UXY5</accession>
<evidence type="ECO:0000313" key="1">
    <source>
        <dbReference type="EMBL" id="CAH0003315.1"/>
    </source>
</evidence>
<dbReference type="Proteomes" id="UP000754883">
    <property type="component" value="Unassembled WGS sequence"/>
</dbReference>
<comment type="caution">
    <text evidence="1">The sequence shown here is derived from an EMBL/GenBank/DDBJ whole genome shotgun (WGS) entry which is preliminary data.</text>
</comment>
<protein>
    <submittedName>
        <fullName evidence="1">Uncharacterized protein</fullName>
    </submittedName>
</protein>
<organism evidence="1 2">
    <name type="scientific">Clonostachys byssicola</name>
    <dbReference type="NCBI Taxonomy" id="160290"/>
    <lineage>
        <taxon>Eukaryota</taxon>
        <taxon>Fungi</taxon>
        <taxon>Dikarya</taxon>
        <taxon>Ascomycota</taxon>
        <taxon>Pezizomycotina</taxon>
        <taxon>Sordariomycetes</taxon>
        <taxon>Hypocreomycetidae</taxon>
        <taxon>Hypocreales</taxon>
        <taxon>Bionectriaceae</taxon>
        <taxon>Clonostachys</taxon>
    </lineage>
</organism>
<dbReference type="OrthoDB" id="10250730at2759"/>
<sequence>MATFNVPGGQVANVRVVDTGSTISRIPTSRLMAPPMQGFDHIPTMPSFSFLVESATGKKALFDLSIATDWGNYAPIVANSLRTNGYEIKAEVGVPEVLQSHGVDLKSINSIIWRLVHS</sequence>
<dbReference type="EMBL" id="CABFNO020001563">
    <property type="protein sequence ID" value="CAH0003315.1"/>
    <property type="molecule type" value="Genomic_DNA"/>
</dbReference>
<keyword evidence="2" id="KW-1185">Reference proteome</keyword>
<reference evidence="2" key="1">
    <citation type="submission" date="2019-06" db="EMBL/GenBank/DDBJ databases">
        <authorList>
            <person name="Broberg M."/>
        </authorList>
    </citation>
    <scope>NUCLEOTIDE SEQUENCE [LARGE SCALE GENOMIC DNA]</scope>
</reference>
<proteinExistence type="predicted"/>